<evidence type="ECO:0000256" key="6">
    <source>
        <dbReference type="SAM" id="Phobius"/>
    </source>
</evidence>
<evidence type="ECO:0000259" key="7">
    <source>
        <dbReference type="Pfam" id="PF02687"/>
    </source>
</evidence>
<feature type="transmembrane region" description="Helical" evidence="6">
    <location>
        <begin position="722"/>
        <end position="744"/>
    </location>
</feature>
<evidence type="ECO:0000256" key="4">
    <source>
        <dbReference type="ARBA" id="ARBA00022989"/>
    </source>
</evidence>
<proteinExistence type="predicted"/>
<evidence type="ECO:0000313" key="8">
    <source>
        <dbReference type="EMBL" id="OLZ49331.1"/>
    </source>
</evidence>
<feature type="transmembrane region" description="Helical" evidence="6">
    <location>
        <begin position="282"/>
        <end position="304"/>
    </location>
</feature>
<keyword evidence="4 6" id="KW-1133">Transmembrane helix</keyword>
<evidence type="ECO:0000313" key="9">
    <source>
        <dbReference type="Proteomes" id="UP000187486"/>
    </source>
</evidence>
<feature type="transmembrane region" description="Helical" evidence="6">
    <location>
        <begin position="404"/>
        <end position="423"/>
    </location>
</feature>
<gene>
    <name evidence="8" type="ORF">BS329_23255</name>
</gene>
<feature type="transmembrane region" description="Helical" evidence="6">
    <location>
        <begin position="21"/>
        <end position="45"/>
    </location>
</feature>
<dbReference type="AlphaFoldDB" id="A0A1R0KQC7"/>
<feature type="transmembrane region" description="Helical" evidence="6">
    <location>
        <begin position="325"/>
        <end position="346"/>
    </location>
</feature>
<sequence length="759" mass="79286">MTGREDLALGFRLAVGGGRGSVTRLVLSTVGIGLAVAILLVAASLGTVRENRLQRSSDAAVVTAPIPGVAPLDYLARNTDFRGNPIALVYLHPTGPNSPVPPGLDRIPAPGEVVVSPKVDELIAADTSGLLKPRLPGEQVGLIDHEALVNPNDLVVYVGADDFAGNVPVYAFGADSALPRVAEQNILALLLLGLVILLAPVFVFIGTVSRLGAAERDRRLAALRLAGSSLPQLRRIAAAETLVSTLAGLLAGSALFLVLRAMAADIQVFRFGVFPHDLTPPWPLVALIVLVVPALTVATALAAQRHTIVEPLGVVREAAPTWRRLWWRLLPIAAGTALLIPDVGPWTQLGQVLMASGAVLLLLGIPALLPWLLERAVSGIRGGPPSFQLAIRRLQADSGTPSRVVAGLCVVLAGAIGLLSLLAGQTDFDQAQSAEERGTLVGQAIVHADGEAAETATTALRALPGSADFEAVRTIFVKSGTPDAGHLTLGVADCATVEATTGVTGCRDGDVFTVRNSHSRPFEKGQPVILSDFRSKDRNGDQNWTIPVAPRPVELKQWGVGQYVRTQLLVTPAAIAGVDLSGASATMSVRPAASDPDFVDRVRNAIAPLAWRASVAAYDGQRDSAEARMFADARSFLLGGSLSVLVLAGVSLLVLAQEQVRARRRALGALSATGVPVRVIVRSLLWQNGIPLLLGIVIATAIGVGIATVGQRLVWNTLYVDWGAVGFLAVAAAVVALLVTASTLPSVRSAARSENLRTE</sequence>
<comment type="subcellular location">
    <subcellularLocation>
        <location evidence="1">Cell membrane</location>
        <topology evidence="1">Multi-pass membrane protein</topology>
    </subcellularLocation>
</comment>
<dbReference type="RefSeq" id="WP_076163335.1">
    <property type="nucleotide sequence ID" value="NZ_JBEZVB010000038.1"/>
</dbReference>
<keyword evidence="2" id="KW-1003">Cell membrane</keyword>
<comment type="caution">
    <text evidence="8">The sequence shown here is derived from an EMBL/GenBank/DDBJ whole genome shotgun (WGS) entry which is preliminary data.</text>
</comment>
<dbReference type="STRING" id="76021.BS329_23255"/>
<protein>
    <submittedName>
        <fullName evidence="8">ABC transporter permease</fullName>
    </submittedName>
</protein>
<dbReference type="Proteomes" id="UP000187486">
    <property type="component" value="Unassembled WGS sequence"/>
</dbReference>
<keyword evidence="9" id="KW-1185">Reference proteome</keyword>
<keyword evidence="3 6" id="KW-0812">Transmembrane</keyword>
<evidence type="ECO:0000256" key="3">
    <source>
        <dbReference type="ARBA" id="ARBA00022692"/>
    </source>
</evidence>
<dbReference type="GO" id="GO:0005886">
    <property type="term" value="C:plasma membrane"/>
    <property type="evidence" value="ECO:0007669"/>
    <property type="project" value="UniProtKB-SubCell"/>
</dbReference>
<keyword evidence="5 6" id="KW-0472">Membrane</keyword>
<feature type="transmembrane region" description="Helical" evidence="6">
    <location>
        <begin position="690"/>
        <end position="710"/>
    </location>
</feature>
<accession>A0A1R0KQC7</accession>
<organism evidence="8 9">
    <name type="scientific">Amycolatopsis coloradensis</name>
    <dbReference type="NCBI Taxonomy" id="76021"/>
    <lineage>
        <taxon>Bacteria</taxon>
        <taxon>Bacillati</taxon>
        <taxon>Actinomycetota</taxon>
        <taxon>Actinomycetes</taxon>
        <taxon>Pseudonocardiales</taxon>
        <taxon>Pseudonocardiaceae</taxon>
        <taxon>Amycolatopsis</taxon>
    </lineage>
</organism>
<dbReference type="OrthoDB" id="3654456at2"/>
<feature type="domain" description="ABC3 transporter permease C-terminal" evidence="7">
    <location>
        <begin position="641"/>
        <end position="744"/>
    </location>
</feature>
<reference evidence="8 9" key="1">
    <citation type="submission" date="2016-01" db="EMBL/GenBank/DDBJ databases">
        <title>Amycolatopsis coloradensis genome sequencing and assembly.</title>
        <authorList>
            <person name="Mayilraj S."/>
        </authorList>
    </citation>
    <scope>NUCLEOTIDE SEQUENCE [LARGE SCALE GENOMIC DNA]</scope>
    <source>
        <strain evidence="8 9">DSM 44225</strain>
    </source>
</reference>
<feature type="transmembrane region" description="Helical" evidence="6">
    <location>
        <begin position="636"/>
        <end position="656"/>
    </location>
</feature>
<evidence type="ECO:0000256" key="5">
    <source>
        <dbReference type="ARBA" id="ARBA00023136"/>
    </source>
</evidence>
<feature type="transmembrane region" description="Helical" evidence="6">
    <location>
        <begin position="242"/>
        <end position="262"/>
    </location>
</feature>
<feature type="transmembrane region" description="Helical" evidence="6">
    <location>
        <begin position="186"/>
        <end position="209"/>
    </location>
</feature>
<name>A0A1R0KQC7_9PSEU</name>
<evidence type="ECO:0000256" key="2">
    <source>
        <dbReference type="ARBA" id="ARBA00022475"/>
    </source>
</evidence>
<evidence type="ECO:0000256" key="1">
    <source>
        <dbReference type="ARBA" id="ARBA00004651"/>
    </source>
</evidence>
<feature type="domain" description="ABC3 transporter permease C-terminal" evidence="7">
    <location>
        <begin position="194"/>
        <end position="303"/>
    </location>
</feature>
<dbReference type="InterPro" id="IPR003838">
    <property type="entry name" value="ABC3_permease_C"/>
</dbReference>
<feature type="transmembrane region" description="Helical" evidence="6">
    <location>
        <begin position="352"/>
        <end position="373"/>
    </location>
</feature>
<dbReference type="Pfam" id="PF02687">
    <property type="entry name" value="FtsX"/>
    <property type="match status" value="2"/>
</dbReference>
<dbReference type="EMBL" id="MQUQ01000012">
    <property type="protein sequence ID" value="OLZ49331.1"/>
    <property type="molecule type" value="Genomic_DNA"/>
</dbReference>